<dbReference type="PATRIC" id="fig|1114856.3.peg.3752"/>
<organism evidence="2 3">
    <name type="scientific">Natronorubrum tibetense GA33</name>
    <dbReference type="NCBI Taxonomy" id="1114856"/>
    <lineage>
        <taxon>Archaea</taxon>
        <taxon>Methanobacteriati</taxon>
        <taxon>Methanobacteriota</taxon>
        <taxon>Stenosarchaea group</taxon>
        <taxon>Halobacteria</taxon>
        <taxon>Halobacteriales</taxon>
        <taxon>Natrialbaceae</taxon>
        <taxon>Natronorubrum</taxon>
    </lineage>
</organism>
<evidence type="ECO:0000256" key="1">
    <source>
        <dbReference type="SAM" id="Phobius"/>
    </source>
</evidence>
<evidence type="ECO:0000313" key="3">
    <source>
        <dbReference type="Proteomes" id="UP000011599"/>
    </source>
</evidence>
<dbReference type="AlphaFoldDB" id="L9VNE6"/>
<keyword evidence="3" id="KW-1185">Reference proteome</keyword>
<dbReference type="OrthoDB" id="177994at2157"/>
<accession>L9VNE6</accession>
<name>L9VNE6_9EURY</name>
<protein>
    <submittedName>
        <fullName evidence="2">Uncharacterized protein</fullName>
    </submittedName>
</protein>
<dbReference type="eggNOG" id="arCOG11493">
    <property type="taxonomic scope" value="Archaea"/>
</dbReference>
<dbReference type="EMBL" id="AOHW01000042">
    <property type="protein sequence ID" value="ELY38556.1"/>
    <property type="molecule type" value="Genomic_DNA"/>
</dbReference>
<comment type="caution">
    <text evidence="2">The sequence shown here is derived from an EMBL/GenBank/DDBJ whole genome shotgun (WGS) entry which is preliminary data.</text>
</comment>
<gene>
    <name evidence="2" type="ORF">C496_18077</name>
</gene>
<feature type="transmembrane region" description="Helical" evidence="1">
    <location>
        <begin position="21"/>
        <end position="40"/>
    </location>
</feature>
<keyword evidence="1" id="KW-0812">Transmembrane</keyword>
<keyword evidence="1" id="KW-1133">Transmembrane helix</keyword>
<keyword evidence="1" id="KW-0472">Membrane</keyword>
<sequence>MDRQEFGMNDQTVTRSIPRSVGLLGTLSIAALVALGLWGFADSYLIESGDYFAPTVAVFVVTVVFIGALVMLGARSKEWLDGPYW</sequence>
<reference evidence="2 3" key="1">
    <citation type="journal article" date="2014" name="PLoS Genet.">
        <title>Phylogenetically driven sequencing of extremely halophilic archaea reveals strategies for static and dynamic osmo-response.</title>
        <authorList>
            <person name="Becker E.A."/>
            <person name="Seitzer P.M."/>
            <person name="Tritt A."/>
            <person name="Larsen D."/>
            <person name="Krusor M."/>
            <person name="Yao A.I."/>
            <person name="Wu D."/>
            <person name="Madern D."/>
            <person name="Eisen J.A."/>
            <person name="Darling A.E."/>
            <person name="Facciotti M.T."/>
        </authorList>
    </citation>
    <scope>NUCLEOTIDE SEQUENCE [LARGE SCALE GENOMIC DNA]</scope>
    <source>
        <strain evidence="2 3">GA33</strain>
    </source>
</reference>
<feature type="transmembrane region" description="Helical" evidence="1">
    <location>
        <begin position="52"/>
        <end position="74"/>
    </location>
</feature>
<dbReference type="Proteomes" id="UP000011599">
    <property type="component" value="Unassembled WGS sequence"/>
</dbReference>
<proteinExistence type="predicted"/>
<evidence type="ECO:0000313" key="2">
    <source>
        <dbReference type="EMBL" id="ELY38556.1"/>
    </source>
</evidence>